<dbReference type="Pfam" id="PF03780">
    <property type="entry name" value="Asp23"/>
    <property type="match status" value="1"/>
</dbReference>
<gene>
    <name evidence="2" type="ORF">H9714_03870</name>
</gene>
<organism evidence="2 3">
    <name type="scientific">Candidatus Flavonifractor intestinipullorum</name>
    <dbReference type="NCBI Taxonomy" id="2838587"/>
    <lineage>
        <taxon>Bacteria</taxon>
        <taxon>Bacillati</taxon>
        <taxon>Bacillota</taxon>
        <taxon>Clostridia</taxon>
        <taxon>Eubacteriales</taxon>
        <taxon>Oscillospiraceae</taxon>
        <taxon>Flavonifractor</taxon>
    </lineage>
</organism>
<dbReference type="EMBL" id="DWYC01000040">
    <property type="protein sequence ID" value="HJB56671.1"/>
    <property type="molecule type" value="Genomic_DNA"/>
</dbReference>
<proteinExistence type="inferred from homology"/>
<dbReference type="Proteomes" id="UP000824208">
    <property type="component" value="Unassembled WGS sequence"/>
</dbReference>
<reference evidence="2" key="2">
    <citation type="submission" date="2021-04" db="EMBL/GenBank/DDBJ databases">
        <authorList>
            <person name="Gilroy R."/>
        </authorList>
    </citation>
    <scope>NUCLEOTIDE SEQUENCE</scope>
    <source>
        <strain evidence="2">CHK189-11263</strain>
    </source>
</reference>
<dbReference type="InterPro" id="IPR005531">
    <property type="entry name" value="Asp23"/>
</dbReference>
<evidence type="ECO:0000313" key="2">
    <source>
        <dbReference type="EMBL" id="HJB56671.1"/>
    </source>
</evidence>
<comment type="similarity">
    <text evidence="1">Belongs to the asp23 family.</text>
</comment>
<comment type="caution">
    <text evidence="2">The sequence shown here is derived from an EMBL/GenBank/DDBJ whole genome shotgun (WGS) entry which is preliminary data.</text>
</comment>
<evidence type="ECO:0000313" key="3">
    <source>
        <dbReference type="Proteomes" id="UP000824208"/>
    </source>
</evidence>
<dbReference type="PANTHER" id="PTHR34297:SF2">
    <property type="entry name" value="ASP23_GLS24 FAMILY ENVELOPE STRESS RESPONSE PROTEIN"/>
    <property type="match status" value="1"/>
</dbReference>
<sequence>MADAREYISRPDELGTVHISEDVLAVIAAAAALEVEGVSSLAPNLGSDLAELLGKKSLSKGVHITVVEDSVSVEVSILIQYGFTIPAVAGAVQEAVFNAISNTSGLDVTCVNVNVAGVAFDREEKKA</sequence>
<accession>A0A9D2S5E0</accession>
<dbReference type="AlphaFoldDB" id="A0A9D2S5E0"/>
<evidence type="ECO:0000256" key="1">
    <source>
        <dbReference type="ARBA" id="ARBA00005721"/>
    </source>
</evidence>
<dbReference type="PANTHER" id="PTHR34297">
    <property type="entry name" value="HYPOTHETICAL CYTOSOLIC PROTEIN-RELATED"/>
    <property type="match status" value="1"/>
</dbReference>
<protein>
    <submittedName>
        <fullName evidence="2">Asp23/Gls24 family envelope stress response protein</fullName>
    </submittedName>
</protein>
<name>A0A9D2S5E0_9FIRM</name>
<reference evidence="2" key="1">
    <citation type="journal article" date="2021" name="PeerJ">
        <title>Extensive microbial diversity within the chicken gut microbiome revealed by metagenomics and culture.</title>
        <authorList>
            <person name="Gilroy R."/>
            <person name="Ravi A."/>
            <person name="Getino M."/>
            <person name="Pursley I."/>
            <person name="Horton D.L."/>
            <person name="Alikhan N.F."/>
            <person name="Baker D."/>
            <person name="Gharbi K."/>
            <person name="Hall N."/>
            <person name="Watson M."/>
            <person name="Adriaenssens E.M."/>
            <person name="Foster-Nyarko E."/>
            <person name="Jarju S."/>
            <person name="Secka A."/>
            <person name="Antonio M."/>
            <person name="Oren A."/>
            <person name="Chaudhuri R.R."/>
            <person name="La Ragione R."/>
            <person name="Hildebrand F."/>
            <person name="Pallen M.J."/>
        </authorList>
    </citation>
    <scope>NUCLEOTIDE SEQUENCE</scope>
    <source>
        <strain evidence="2">CHK189-11263</strain>
    </source>
</reference>